<comment type="catalytic activity">
    <reaction evidence="4">
        <text>alpha-D-galactosyl-(1-&gt;3)-1D-myo-inositol + sucrose = raffinose + myo-inositol</text>
        <dbReference type="Rhea" id="RHEA:20161"/>
        <dbReference type="ChEBI" id="CHEBI:16634"/>
        <dbReference type="ChEBI" id="CHEBI:17268"/>
        <dbReference type="ChEBI" id="CHEBI:17505"/>
        <dbReference type="ChEBI" id="CHEBI:17992"/>
        <dbReference type="EC" id="2.4.1.82"/>
    </reaction>
</comment>
<sequence>MSIQITSHPPLGKPTCLKHEKKIKFTVQLESESETDSPGEREVQVWHNIGGLEWSALALNKCPSTAVPLLSSGKAQENIRHIFEGEIDRPQSGIGNFTIRYREHQDGDADSGWRWANREQQVGDGELIFTSSKSSSEQQEVSAFSFEGLGRYFDNLSSDIEVEVRKSEAPGAALWSLSGPVEGAKDGHSGVARLPFGVPSCVSRFFALVRLSVSWLGPRQGKDKLDLSDDAILCSFLRKDGVHVVLLGVSVDDVLTVLGSGSGGAVVVKAQNDSPSPSRFQVLVSAADEFEIAMSALVYEARKLVRPYDTSVNDDQKAQWLSSWYDGLTYCTWNGIGQDLNEEKLISALDELKSQGINIKGLIIDDNWQSLDNEGDSWYRGWKQFEANPKAFPSGLAKTVSTIKELHPNIEYIAVWHALLGYWGGISPEGVLASTYETREVQLNSSIRSSILAIDPSDIQRFYNDFYSFLSSAGITGVKADAQSSLDLLSNPTDRAQFTTSYQDAWAISSLRHFGPKVISCMSQFPQTIFHSQLPTNKPTIVVRNSDDFFPDIEDSHPWHVFCNAHNALLTRYLNILPDWDMFQTSTNNPYASFHAAARCISGGPIYITDTPGQHNIPLIKQMTALTTQGDSITLRPGLIGRTLDMYHDIKEGHVLRVGTYHGRARTGSGIIGLFNVATSAKSALFIMSDFPGIYEEDTESKYIVRSHRSGKIVNGLNSFSTVSVKLEERGWEILTAYPTRSFTLGQKDNVETEVAVLGLLGKMTGVAALVNSDVFIESNGRLRVNVAIKALGVLGVYFSQLQVWDIDEHFMVLISGQAVPRKAVWKENGRILAIDVEEAWREMGLEAGWSNEVNVSVLL</sequence>
<dbReference type="PANTHER" id="PTHR31268">
    <property type="match status" value="1"/>
</dbReference>
<dbReference type="InterPro" id="IPR008811">
    <property type="entry name" value="Glycosyl_hydrolases_36"/>
</dbReference>
<evidence type="ECO:0000313" key="6">
    <source>
        <dbReference type="Proteomes" id="UP000184356"/>
    </source>
</evidence>
<dbReference type="STRING" id="1036612.A0A1L9TKI7"/>
<proteinExistence type="inferred from homology"/>
<protein>
    <submittedName>
        <fullName evidence="5">Uncharacterized protein</fullName>
    </submittedName>
</protein>
<evidence type="ECO:0000256" key="4">
    <source>
        <dbReference type="ARBA" id="ARBA00049426"/>
    </source>
</evidence>
<dbReference type="GeneID" id="63757907"/>
<dbReference type="FunFam" id="3.20.20.70:FF:000222">
    <property type="entry name" value="Raffinose synthase Sip1 protein"/>
    <property type="match status" value="1"/>
</dbReference>
<name>A0A1L9TKI7_9EURO</name>
<evidence type="ECO:0000256" key="2">
    <source>
        <dbReference type="ARBA" id="ARBA00007240"/>
    </source>
</evidence>
<dbReference type="PANTHER" id="PTHR31268:SF32">
    <property type="entry name" value="GALACTINOL--SUCROSE GALACTOSYLTRANSFERASE 2-RELATED"/>
    <property type="match status" value="1"/>
</dbReference>
<dbReference type="AlphaFoldDB" id="A0A1L9TKI7"/>
<dbReference type="GO" id="GO:0004557">
    <property type="term" value="F:alpha-galactosidase activity"/>
    <property type="evidence" value="ECO:0007669"/>
    <property type="project" value="UniProtKB-EC"/>
</dbReference>
<comment type="catalytic activity">
    <reaction evidence="1">
        <text>Hydrolysis of terminal, non-reducing alpha-D-galactose residues in alpha-D-galactosides, including galactose oligosaccharides, galactomannans and galactolipids.</text>
        <dbReference type="EC" id="3.2.1.22"/>
    </reaction>
</comment>
<evidence type="ECO:0000313" key="5">
    <source>
        <dbReference type="EMBL" id="OJJ59938.1"/>
    </source>
</evidence>
<accession>A0A1L9TKI7</accession>
<dbReference type="SUPFAM" id="SSF51445">
    <property type="entry name" value="(Trans)glycosidases"/>
    <property type="match status" value="1"/>
</dbReference>
<organism evidence="5 6">
    <name type="scientific">Aspergillus sydowii CBS 593.65</name>
    <dbReference type="NCBI Taxonomy" id="1036612"/>
    <lineage>
        <taxon>Eukaryota</taxon>
        <taxon>Fungi</taxon>
        <taxon>Dikarya</taxon>
        <taxon>Ascomycota</taxon>
        <taxon>Pezizomycotina</taxon>
        <taxon>Eurotiomycetes</taxon>
        <taxon>Eurotiomycetidae</taxon>
        <taxon>Eurotiales</taxon>
        <taxon>Aspergillaceae</taxon>
        <taxon>Aspergillus</taxon>
        <taxon>Aspergillus subgen. Nidulantes</taxon>
    </lineage>
</organism>
<gene>
    <name evidence="5" type="ORF">ASPSYDRAFT_148723</name>
</gene>
<reference evidence="6" key="1">
    <citation type="journal article" date="2017" name="Genome Biol.">
        <title>Comparative genomics reveals high biological diversity and specific adaptations in the industrially and medically important fungal genus Aspergillus.</title>
        <authorList>
            <person name="de Vries R.P."/>
            <person name="Riley R."/>
            <person name="Wiebenga A."/>
            <person name="Aguilar-Osorio G."/>
            <person name="Amillis S."/>
            <person name="Uchima C.A."/>
            <person name="Anderluh G."/>
            <person name="Asadollahi M."/>
            <person name="Askin M."/>
            <person name="Barry K."/>
            <person name="Battaglia E."/>
            <person name="Bayram O."/>
            <person name="Benocci T."/>
            <person name="Braus-Stromeyer S.A."/>
            <person name="Caldana C."/>
            <person name="Canovas D."/>
            <person name="Cerqueira G.C."/>
            <person name="Chen F."/>
            <person name="Chen W."/>
            <person name="Choi C."/>
            <person name="Clum A."/>
            <person name="Dos Santos R.A."/>
            <person name="Damasio A.R."/>
            <person name="Diallinas G."/>
            <person name="Emri T."/>
            <person name="Fekete E."/>
            <person name="Flipphi M."/>
            <person name="Freyberg S."/>
            <person name="Gallo A."/>
            <person name="Gournas C."/>
            <person name="Habgood R."/>
            <person name="Hainaut M."/>
            <person name="Harispe M.L."/>
            <person name="Henrissat B."/>
            <person name="Hilden K.S."/>
            <person name="Hope R."/>
            <person name="Hossain A."/>
            <person name="Karabika E."/>
            <person name="Karaffa L."/>
            <person name="Karanyi Z."/>
            <person name="Krasevec N."/>
            <person name="Kuo A."/>
            <person name="Kusch H."/>
            <person name="LaButti K."/>
            <person name="Lagendijk E.L."/>
            <person name="Lapidus A."/>
            <person name="Levasseur A."/>
            <person name="Lindquist E."/>
            <person name="Lipzen A."/>
            <person name="Logrieco A.F."/>
            <person name="MacCabe A."/>
            <person name="Maekelae M.R."/>
            <person name="Malavazi I."/>
            <person name="Melin P."/>
            <person name="Meyer V."/>
            <person name="Mielnichuk N."/>
            <person name="Miskei M."/>
            <person name="Molnar A.P."/>
            <person name="Mule G."/>
            <person name="Ngan C.Y."/>
            <person name="Orejas M."/>
            <person name="Orosz E."/>
            <person name="Ouedraogo J.P."/>
            <person name="Overkamp K.M."/>
            <person name="Park H.-S."/>
            <person name="Perrone G."/>
            <person name="Piumi F."/>
            <person name="Punt P.J."/>
            <person name="Ram A.F."/>
            <person name="Ramon A."/>
            <person name="Rauscher S."/>
            <person name="Record E."/>
            <person name="Riano-Pachon D.M."/>
            <person name="Robert V."/>
            <person name="Roehrig J."/>
            <person name="Ruller R."/>
            <person name="Salamov A."/>
            <person name="Salih N.S."/>
            <person name="Samson R.A."/>
            <person name="Sandor E."/>
            <person name="Sanguinetti M."/>
            <person name="Schuetze T."/>
            <person name="Sepcic K."/>
            <person name="Shelest E."/>
            <person name="Sherlock G."/>
            <person name="Sophianopoulou V."/>
            <person name="Squina F.M."/>
            <person name="Sun H."/>
            <person name="Susca A."/>
            <person name="Todd R.B."/>
            <person name="Tsang A."/>
            <person name="Unkles S.E."/>
            <person name="van de Wiele N."/>
            <person name="van Rossen-Uffink D."/>
            <person name="Oliveira J.V."/>
            <person name="Vesth T.C."/>
            <person name="Visser J."/>
            <person name="Yu J.-H."/>
            <person name="Zhou M."/>
            <person name="Andersen M.R."/>
            <person name="Archer D.B."/>
            <person name="Baker S.E."/>
            <person name="Benoit I."/>
            <person name="Brakhage A.A."/>
            <person name="Braus G.H."/>
            <person name="Fischer R."/>
            <person name="Frisvad J.C."/>
            <person name="Goldman G.H."/>
            <person name="Houbraken J."/>
            <person name="Oakley B."/>
            <person name="Pocsi I."/>
            <person name="Scazzocchio C."/>
            <person name="Seiboth B."/>
            <person name="vanKuyk P.A."/>
            <person name="Wortman J."/>
            <person name="Dyer P.S."/>
            <person name="Grigoriev I.V."/>
        </authorList>
    </citation>
    <scope>NUCLEOTIDE SEQUENCE [LARGE SCALE GENOMIC DNA]</scope>
    <source>
        <strain evidence="6">CBS 593.65</strain>
    </source>
</reference>
<dbReference type="RefSeq" id="XP_040703744.1">
    <property type="nucleotide sequence ID" value="XM_040841834.1"/>
</dbReference>
<evidence type="ECO:0000256" key="1">
    <source>
        <dbReference type="ARBA" id="ARBA00001255"/>
    </source>
</evidence>
<dbReference type="VEuPathDB" id="FungiDB:ASPSYDRAFT_148723"/>
<dbReference type="GO" id="GO:0047274">
    <property type="term" value="F:galactinol-sucrose galactosyltransferase activity"/>
    <property type="evidence" value="ECO:0007669"/>
    <property type="project" value="UniProtKB-EC"/>
</dbReference>
<dbReference type="OrthoDB" id="4664297at2759"/>
<comment type="similarity">
    <text evidence="2">Belongs to the glycosyl hydrolases 36 family.</text>
</comment>
<dbReference type="Proteomes" id="UP000184356">
    <property type="component" value="Unassembled WGS sequence"/>
</dbReference>
<dbReference type="Gene3D" id="3.20.20.70">
    <property type="entry name" value="Aldolase class I"/>
    <property type="match status" value="1"/>
</dbReference>
<evidence type="ECO:0000256" key="3">
    <source>
        <dbReference type="ARBA" id="ARBA00023277"/>
    </source>
</evidence>
<keyword evidence="6" id="KW-1185">Reference proteome</keyword>
<dbReference type="EMBL" id="KV878585">
    <property type="protein sequence ID" value="OJJ59938.1"/>
    <property type="molecule type" value="Genomic_DNA"/>
</dbReference>
<dbReference type="InterPro" id="IPR017853">
    <property type="entry name" value="GH"/>
</dbReference>
<keyword evidence="3" id="KW-0119">Carbohydrate metabolism</keyword>
<dbReference type="Pfam" id="PF05691">
    <property type="entry name" value="Raffinose_syn"/>
    <property type="match status" value="2"/>
</dbReference>
<dbReference type="InterPro" id="IPR013785">
    <property type="entry name" value="Aldolase_TIM"/>
</dbReference>